<protein>
    <submittedName>
        <fullName evidence="2">LAQU0S05e04434g1_1</fullName>
    </submittedName>
</protein>
<sequence length="157" mass="17439">MRRVLENLEGRLEQELDSISSLLVCLFVCLFVCASSYSDQMPGDVHPGACAGIYRRTAPFERLTVPLWLSFRVITLITAAYLTVIGSSLQSSGKKQCEGGDGAPTRDAHGAAQEPFLHGASIKPTRISCASSCYQRCFRNLEYLVFKQRKRYGKKEP</sequence>
<organism evidence="2 3">
    <name type="scientific">Lachancea quebecensis</name>
    <dbReference type="NCBI Taxonomy" id="1654605"/>
    <lineage>
        <taxon>Eukaryota</taxon>
        <taxon>Fungi</taxon>
        <taxon>Dikarya</taxon>
        <taxon>Ascomycota</taxon>
        <taxon>Saccharomycotina</taxon>
        <taxon>Saccharomycetes</taxon>
        <taxon>Saccharomycetales</taxon>
        <taxon>Saccharomycetaceae</taxon>
        <taxon>Lachancea</taxon>
    </lineage>
</organism>
<keyword evidence="1" id="KW-1133">Transmembrane helix</keyword>
<reference evidence="3" key="1">
    <citation type="submission" date="2015-10" db="EMBL/GenBank/DDBJ databases">
        <authorList>
            <person name="Devillers H."/>
        </authorList>
    </citation>
    <scope>NUCLEOTIDE SEQUENCE [LARGE SCALE GENOMIC DNA]</scope>
</reference>
<dbReference type="Proteomes" id="UP000236544">
    <property type="component" value="Unassembled WGS sequence"/>
</dbReference>
<evidence type="ECO:0000256" key="1">
    <source>
        <dbReference type="SAM" id="Phobius"/>
    </source>
</evidence>
<keyword evidence="3" id="KW-1185">Reference proteome</keyword>
<keyword evidence="1" id="KW-0812">Transmembrane</keyword>
<gene>
    <name evidence="2" type="ORF">LAQU0_S05e04434g</name>
</gene>
<feature type="transmembrane region" description="Helical" evidence="1">
    <location>
        <begin position="65"/>
        <end position="85"/>
    </location>
</feature>
<evidence type="ECO:0000313" key="2">
    <source>
        <dbReference type="EMBL" id="CUS22396.1"/>
    </source>
</evidence>
<accession>A0A0P1KRK8</accession>
<proteinExistence type="predicted"/>
<dbReference type="AlphaFoldDB" id="A0A0P1KRK8"/>
<feature type="transmembrane region" description="Helical" evidence="1">
    <location>
        <begin position="21"/>
        <end position="38"/>
    </location>
</feature>
<name>A0A0P1KRK8_9SACH</name>
<evidence type="ECO:0000313" key="3">
    <source>
        <dbReference type="Proteomes" id="UP000236544"/>
    </source>
</evidence>
<dbReference type="EMBL" id="LN890537">
    <property type="protein sequence ID" value="CUS22396.1"/>
    <property type="molecule type" value="Genomic_DNA"/>
</dbReference>
<keyword evidence="1" id="KW-0472">Membrane</keyword>